<dbReference type="Gene3D" id="1.10.10.1820">
    <property type="entry name" value="BsuBI/PstI restriction endonuclease-like"/>
    <property type="match status" value="1"/>
</dbReference>
<dbReference type="InterPro" id="IPR041962">
    <property type="entry name" value="BsuBI/PstI_N_sf"/>
</dbReference>
<keyword evidence="3" id="KW-0540">Nuclease</keyword>
<feature type="domain" description="BsuBI/PstI restriction endonuclease HTH" evidence="2">
    <location>
        <begin position="4"/>
        <end position="139"/>
    </location>
</feature>
<evidence type="ECO:0000313" key="4">
    <source>
        <dbReference type="Proteomes" id="UP000645007"/>
    </source>
</evidence>
<dbReference type="GO" id="GO:0004519">
    <property type="term" value="F:endonuclease activity"/>
    <property type="evidence" value="ECO:0007669"/>
    <property type="project" value="UniProtKB-KW"/>
</dbReference>
<name>A0ABR8ZLF9_9LACO</name>
<keyword evidence="3" id="KW-0378">Hydrolase</keyword>
<dbReference type="InterPro" id="IPR041963">
    <property type="entry name" value="BsuBI/PstI_C_sf"/>
</dbReference>
<gene>
    <name evidence="3" type="ORF">HUK45_07800</name>
</gene>
<dbReference type="Pfam" id="PF06616">
    <property type="entry name" value="BsuBI_PstI_RE"/>
    <property type="match status" value="1"/>
</dbReference>
<dbReference type="Gene3D" id="3.40.1350.80">
    <property type="match status" value="1"/>
</dbReference>
<organism evidence="3 4">
    <name type="scientific">Limosilactobacillus urinaemulieris</name>
    <dbReference type="NCBI Taxonomy" id="2742600"/>
    <lineage>
        <taxon>Bacteria</taxon>
        <taxon>Bacillati</taxon>
        <taxon>Bacillota</taxon>
        <taxon>Bacilli</taxon>
        <taxon>Lactobacillales</taxon>
        <taxon>Lactobacillaceae</taxon>
        <taxon>Limosilactobacillus</taxon>
    </lineage>
</organism>
<evidence type="ECO:0000259" key="2">
    <source>
        <dbReference type="Pfam" id="PF17728"/>
    </source>
</evidence>
<dbReference type="EMBL" id="JABUXR010000017">
    <property type="protein sequence ID" value="MBD8086133.1"/>
    <property type="molecule type" value="Genomic_DNA"/>
</dbReference>
<feature type="domain" description="BsuBI/PstI restriction endonuclease" evidence="1">
    <location>
        <begin position="157"/>
        <end position="303"/>
    </location>
</feature>
<dbReference type="Pfam" id="PF17728">
    <property type="entry name" value="BsuBI_PstI_RE_N"/>
    <property type="match status" value="1"/>
</dbReference>
<proteinExistence type="predicted"/>
<dbReference type="RefSeq" id="WP_191911856.1">
    <property type="nucleotide sequence ID" value="NZ_JABUXR010000017.1"/>
</dbReference>
<dbReference type="InterPro" id="IPR041454">
    <property type="entry name" value="BsuBI/PstI_N"/>
</dbReference>
<evidence type="ECO:0000259" key="1">
    <source>
        <dbReference type="Pfam" id="PF06616"/>
    </source>
</evidence>
<comment type="caution">
    <text evidence="3">The sequence shown here is derived from an EMBL/GenBank/DDBJ whole genome shotgun (WGS) entry which is preliminary data.</text>
</comment>
<dbReference type="Proteomes" id="UP000645007">
    <property type="component" value="Unassembled WGS sequence"/>
</dbReference>
<reference evidence="3 4" key="1">
    <citation type="submission" date="2020-06" db="EMBL/GenBank/DDBJ databases">
        <title>Limosilactobacillus sp. nov.</title>
        <authorList>
            <person name="Ksiezarek M."/>
            <person name="Goncalves Ribeiro T."/>
            <person name="Rocha J."/>
            <person name="Grosso F."/>
            <person name="Peixe L."/>
        </authorList>
    </citation>
    <scope>NUCLEOTIDE SEQUENCE [LARGE SCALE GENOMIC DNA]</scope>
    <source>
        <strain evidence="4">c9Ua_26_M</strain>
    </source>
</reference>
<protein>
    <submittedName>
        <fullName evidence="3">Restriction endonuclease</fullName>
    </submittedName>
</protein>
<sequence length="310" mass="35822">MSNNKLDDVCKILKDVEFSNDINTNNMAVRFIVAATRITNEMEWKNATNDGISMHESRLFLNSNYDTNLKENTRESLRKNGAKKLETVGLARNNESEGIATNSSKFKWYLDDDFFDLVRSYGTSSYEKLLQKFLPNRESRIQLLRSTREKTMIPIKYQGHNFKLTPGAHNILHKEVIEKFAPKFAGGSELLYVGDTANKSLIFEKSKLQQLGFPITMHKIIPDIILYNEKKRWLFLVEAVSSTGPMSIDRVTQIKNNYKGNAGLIFVTAFQNWSVYKKFVNKIAWETEIWIADFPDHMIHMNGDRFMGPR</sequence>
<keyword evidence="4" id="KW-1185">Reference proteome</keyword>
<dbReference type="InterPro" id="IPR009528">
    <property type="entry name" value="Restrct_endonuc_II_BsuBI_C"/>
</dbReference>
<evidence type="ECO:0000313" key="3">
    <source>
        <dbReference type="EMBL" id="MBD8086133.1"/>
    </source>
</evidence>
<keyword evidence="3" id="KW-0255">Endonuclease</keyword>
<accession>A0ABR8ZLF9</accession>